<dbReference type="STRING" id="1173111.SAMN05444955_11081"/>
<reference evidence="3 4" key="1">
    <citation type="submission" date="2016-10" db="EMBL/GenBank/DDBJ databases">
        <authorList>
            <person name="de Groot N.N."/>
        </authorList>
    </citation>
    <scope>NUCLEOTIDE SEQUENCE [LARGE SCALE GENOMIC DNA]</scope>
    <source>
        <strain evidence="3 4">DSM 46701</strain>
    </source>
</reference>
<keyword evidence="2" id="KW-1133">Transmembrane helix</keyword>
<evidence type="ECO:0000313" key="3">
    <source>
        <dbReference type="EMBL" id="SEN39140.1"/>
    </source>
</evidence>
<feature type="region of interest" description="Disordered" evidence="1">
    <location>
        <begin position="42"/>
        <end position="62"/>
    </location>
</feature>
<dbReference type="EMBL" id="FOCQ01000010">
    <property type="protein sequence ID" value="SEN39140.1"/>
    <property type="molecule type" value="Genomic_DNA"/>
</dbReference>
<proteinExistence type="predicted"/>
<protein>
    <submittedName>
        <fullName evidence="3">Uncharacterized protein</fullName>
    </submittedName>
</protein>
<dbReference type="AlphaFoldDB" id="A0A1H8G5W4"/>
<evidence type="ECO:0000313" key="4">
    <source>
        <dbReference type="Proteomes" id="UP000199695"/>
    </source>
</evidence>
<dbReference type="RefSeq" id="WP_089969621.1">
    <property type="nucleotide sequence ID" value="NZ_FOCQ01000010.1"/>
</dbReference>
<sequence>MKNKWNLLLILSLIGFLIFAGLFIREKNIQIAKTDALVKQSIEQSPPPGGLPPKPANVEKPSSMPGIEYEIAAGACLLITVAALIGRRSARSKGEHGR</sequence>
<dbReference type="Proteomes" id="UP000199695">
    <property type="component" value="Unassembled WGS sequence"/>
</dbReference>
<keyword evidence="2" id="KW-0812">Transmembrane</keyword>
<keyword evidence="4" id="KW-1185">Reference proteome</keyword>
<organism evidence="3 4">
    <name type="scientific">Lihuaxuella thermophila</name>
    <dbReference type="NCBI Taxonomy" id="1173111"/>
    <lineage>
        <taxon>Bacteria</taxon>
        <taxon>Bacillati</taxon>
        <taxon>Bacillota</taxon>
        <taxon>Bacilli</taxon>
        <taxon>Bacillales</taxon>
        <taxon>Thermoactinomycetaceae</taxon>
        <taxon>Lihuaxuella</taxon>
    </lineage>
</organism>
<name>A0A1H8G5W4_9BACL</name>
<evidence type="ECO:0000256" key="1">
    <source>
        <dbReference type="SAM" id="MobiDB-lite"/>
    </source>
</evidence>
<feature type="compositionally biased region" description="Pro residues" evidence="1">
    <location>
        <begin position="45"/>
        <end position="55"/>
    </location>
</feature>
<accession>A0A1H8G5W4</accession>
<evidence type="ECO:0000256" key="2">
    <source>
        <dbReference type="SAM" id="Phobius"/>
    </source>
</evidence>
<feature type="transmembrane region" description="Helical" evidence="2">
    <location>
        <begin position="67"/>
        <end position="86"/>
    </location>
</feature>
<keyword evidence="2" id="KW-0472">Membrane</keyword>
<feature type="transmembrane region" description="Helical" evidence="2">
    <location>
        <begin position="7"/>
        <end position="24"/>
    </location>
</feature>
<gene>
    <name evidence="3" type="ORF">SAMN05444955_11081</name>
</gene>